<organism evidence="2 3">
    <name type="scientific">Loigolactobacillus jiayinensis</name>
    <dbReference type="NCBI Taxonomy" id="2486016"/>
    <lineage>
        <taxon>Bacteria</taxon>
        <taxon>Bacillati</taxon>
        <taxon>Bacillota</taxon>
        <taxon>Bacilli</taxon>
        <taxon>Lactobacillales</taxon>
        <taxon>Lactobacillaceae</taxon>
        <taxon>Loigolactobacillus</taxon>
    </lineage>
</organism>
<accession>A0ABW1RCV9</accession>
<dbReference type="EMBL" id="JBHSSL010000041">
    <property type="protein sequence ID" value="MFC6170341.1"/>
    <property type="molecule type" value="Genomic_DNA"/>
</dbReference>
<keyword evidence="1" id="KW-0812">Transmembrane</keyword>
<dbReference type="RefSeq" id="WP_125552673.1">
    <property type="nucleotide sequence ID" value="NZ_JBHSSL010000041.1"/>
</dbReference>
<dbReference type="Proteomes" id="UP001596289">
    <property type="component" value="Unassembled WGS sequence"/>
</dbReference>
<gene>
    <name evidence="2" type="ORF">ACFQGP_07115</name>
</gene>
<keyword evidence="1" id="KW-1133">Transmembrane helix</keyword>
<name>A0ABW1RCV9_9LACO</name>
<comment type="caution">
    <text evidence="2">The sequence shown here is derived from an EMBL/GenBank/DDBJ whole genome shotgun (WGS) entry which is preliminary data.</text>
</comment>
<evidence type="ECO:0008006" key="4">
    <source>
        <dbReference type="Google" id="ProtNLM"/>
    </source>
</evidence>
<keyword evidence="3" id="KW-1185">Reference proteome</keyword>
<keyword evidence="1" id="KW-0472">Membrane</keyword>
<evidence type="ECO:0000256" key="1">
    <source>
        <dbReference type="SAM" id="Phobius"/>
    </source>
</evidence>
<feature type="transmembrane region" description="Helical" evidence="1">
    <location>
        <begin position="12"/>
        <end position="35"/>
    </location>
</feature>
<sequence>MKINFNVKSTKAWAALGSAVIGAVVSVLAALGIVIKPTDATTLYSTVTAVLSLLAAAGILTDTNKPAGDDKED</sequence>
<evidence type="ECO:0000313" key="2">
    <source>
        <dbReference type="EMBL" id="MFC6170341.1"/>
    </source>
</evidence>
<feature type="transmembrane region" description="Helical" evidence="1">
    <location>
        <begin position="41"/>
        <end position="61"/>
    </location>
</feature>
<reference evidence="3" key="1">
    <citation type="journal article" date="2019" name="Int. J. Syst. Evol. Microbiol.">
        <title>The Global Catalogue of Microorganisms (GCM) 10K type strain sequencing project: providing services to taxonomists for standard genome sequencing and annotation.</title>
        <authorList>
            <consortium name="The Broad Institute Genomics Platform"/>
            <consortium name="The Broad Institute Genome Sequencing Center for Infectious Disease"/>
            <person name="Wu L."/>
            <person name="Ma J."/>
        </authorList>
    </citation>
    <scope>NUCLEOTIDE SEQUENCE [LARGE SCALE GENOMIC DNA]</scope>
    <source>
        <strain evidence="3">CCM 8904</strain>
    </source>
</reference>
<evidence type="ECO:0000313" key="3">
    <source>
        <dbReference type="Proteomes" id="UP001596289"/>
    </source>
</evidence>
<protein>
    <recommendedName>
        <fullName evidence="4">Holin</fullName>
    </recommendedName>
</protein>
<proteinExistence type="predicted"/>